<keyword evidence="1" id="KW-0472">Membrane</keyword>
<accession>X0X810</accession>
<keyword evidence="1" id="KW-1133">Transmembrane helix</keyword>
<name>X0X810_9ZZZZ</name>
<feature type="non-terminal residue" evidence="2">
    <location>
        <position position="127"/>
    </location>
</feature>
<sequence length="127" mass="13752">MQGVAAVVADKRPPYGGIDLKRNYRRYWLIAFLIATFMHIGVIGTYYLIVLLQAEEPPVMMVRIMKYSDLGPPPSIAAANTPPPISVSAPAAKPSVGAPVPVPDAEVSAEQTIMTQQEMSQEQAPVF</sequence>
<keyword evidence="1" id="KW-0812">Transmembrane</keyword>
<feature type="transmembrane region" description="Helical" evidence="1">
    <location>
        <begin position="27"/>
        <end position="49"/>
    </location>
</feature>
<proteinExistence type="predicted"/>
<evidence type="ECO:0000313" key="2">
    <source>
        <dbReference type="EMBL" id="GAG39185.1"/>
    </source>
</evidence>
<protein>
    <recommendedName>
        <fullName evidence="3">Energy transducer TonB</fullName>
    </recommendedName>
</protein>
<comment type="caution">
    <text evidence="2">The sequence shown here is derived from an EMBL/GenBank/DDBJ whole genome shotgun (WGS) entry which is preliminary data.</text>
</comment>
<organism evidence="2">
    <name type="scientific">marine sediment metagenome</name>
    <dbReference type="NCBI Taxonomy" id="412755"/>
    <lineage>
        <taxon>unclassified sequences</taxon>
        <taxon>metagenomes</taxon>
        <taxon>ecological metagenomes</taxon>
    </lineage>
</organism>
<gene>
    <name evidence="2" type="ORF">S01H1_72929</name>
</gene>
<evidence type="ECO:0000256" key="1">
    <source>
        <dbReference type="SAM" id="Phobius"/>
    </source>
</evidence>
<dbReference type="EMBL" id="BARS01048689">
    <property type="protein sequence ID" value="GAG39185.1"/>
    <property type="molecule type" value="Genomic_DNA"/>
</dbReference>
<dbReference type="AlphaFoldDB" id="X0X810"/>
<reference evidence="2" key="1">
    <citation type="journal article" date="2014" name="Front. Microbiol.">
        <title>High frequency of phylogenetically diverse reductive dehalogenase-homologous genes in deep subseafloor sedimentary metagenomes.</title>
        <authorList>
            <person name="Kawai M."/>
            <person name="Futagami T."/>
            <person name="Toyoda A."/>
            <person name="Takaki Y."/>
            <person name="Nishi S."/>
            <person name="Hori S."/>
            <person name="Arai W."/>
            <person name="Tsubouchi T."/>
            <person name="Morono Y."/>
            <person name="Uchiyama I."/>
            <person name="Ito T."/>
            <person name="Fujiyama A."/>
            <person name="Inagaki F."/>
            <person name="Takami H."/>
        </authorList>
    </citation>
    <scope>NUCLEOTIDE SEQUENCE</scope>
    <source>
        <strain evidence="2">Expedition CK06-06</strain>
    </source>
</reference>
<evidence type="ECO:0008006" key="3">
    <source>
        <dbReference type="Google" id="ProtNLM"/>
    </source>
</evidence>